<dbReference type="Pfam" id="PF10593">
    <property type="entry name" value="Z1"/>
    <property type="match status" value="1"/>
</dbReference>
<dbReference type="AlphaFoldDB" id="A0A7Z0C3D9"/>
<evidence type="ECO:0000313" key="4">
    <source>
        <dbReference type="Proteomes" id="UP000537326"/>
    </source>
</evidence>
<protein>
    <recommendedName>
        <fullName evidence="2">Putative endonuclease Z1 domain-containing protein</fullName>
    </recommendedName>
</protein>
<name>A0A7Z0C3D9_9ACTN</name>
<sequence>MNDDQNVARIRELLISQMVRLGADLEDALDFLQGVGVSSEVLLTAAEGIRRDIAENDLLDSPTGVVDRSLMANVQMQQWYSGPEPGDEHWRGLRHRLLTGRMAAAVPDIDRASTKVVAQLAKPNVHGLKKKGLVLGYVQSGKTANFTAVMAKAADRGYGLFIVLSGIHNNLREQTQVRIEKDLDFASGGWIGLTTGDADFVNSRTHRGASLLGSAGKPVVVVIKKNASRLASLRDWLKETPEDLRRRTPTLILDDEADQATPNSATGRAERTAVNALVNEIWALTLSGTYVGYTATPFANIFMDPGGQDLYPSNFIINLPRPPEYFGAERLFGREPLSDDDEPDPGLDMVRKITEEEASLLRPPSDAEDRRAFRPSVPASLRQAVEWFVVASSIRRARGHADHCSMLVHTTHYSDPHFAMRDSIDGLCGELLEAWTGSDSRALRESYDREAARVAEAATEPMPAWEVVAEHVSDTLDSLRVIVDNGMSDDRLDYNRVDADGIPVREVVIAVGGGTLSRGLTLEGLMVSYFTRTSNTYDTLLQMGRWFGYRPGYEDLPRIWMQDSLADEYRFLALVEAEIRDEIRDLEIQQLTPSDVGVRVRQHPGRLAIVARNKMGAARHLRVTYAGERMQTFIFDRDRGVALRNQEATRRFVTRCLAESSLESTERPPRWRFADVSSESICALIEEYEFHPDQASMRSDLMTQWIREAAPAAKWNVTVISTSKTAHTSDGRTLDLGGLDLGFGIVPAVNRAPLDSSAPGTANIKSLLNHADWFADLDTELVRRLTPDEVNQPRDVRRRHADGRGQLIVYVVSKDSCPQRKGSKRAREAMDLSEHLIGLGIIFPSGGADPRIDATYIGVTPDWQPELDPSADEIPDDREGDAEPVVGGAQ</sequence>
<reference evidence="3 4" key="1">
    <citation type="submission" date="2020-07" db="EMBL/GenBank/DDBJ databases">
        <title>Sequencing the genomes of 1000 actinobacteria strains.</title>
        <authorList>
            <person name="Klenk H.-P."/>
        </authorList>
    </citation>
    <scope>NUCLEOTIDE SEQUENCE [LARGE SCALE GENOMIC DNA]</scope>
    <source>
        <strain evidence="3 4">DSM 18248</strain>
    </source>
</reference>
<evidence type="ECO:0000259" key="2">
    <source>
        <dbReference type="Pfam" id="PF10593"/>
    </source>
</evidence>
<feature type="domain" description="Putative endonuclease Z1" evidence="2">
    <location>
        <begin position="380"/>
        <end position="605"/>
    </location>
</feature>
<dbReference type="EMBL" id="JACBZI010000001">
    <property type="protein sequence ID" value="NYI08994.1"/>
    <property type="molecule type" value="Genomic_DNA"/>
</dbReference>
<comment type="caution">
    <text evidence="3">The sequence shown here is derived from an EMBL/GenBank/DDBJ whole genome shotgun (WGS) entry which is preliminary data.</text>
</comment>
<gene>
    <name evidence="3" type="ORF">BKA05_000509</name>
</gene>
<evidence type="ECO:0000256" key="1">
    <source>
        <dbReference type="SAM" id="MobiDB-lite"/>
    </source>
</evidence>
<feature type="compositionally biased region" description="Acidic residues" evidence="1">
    <location>
        <begin position="869"/>
        <end position="882"/>
    </location>
</feature>
<dbReference type="Proteomes" id="UP000537326">
    <property type="component" value="Unassembled WGS sequence"/>
</dbReference>
<dbReference type="RefSeq" id="WP_179530032.1">
    <property type="nucleotide sequence ID" value="NZ_JACBZI010000001.1"/>
</dbReference>
<organism evidence="3 4">
    <name type="scientific">Nocardioides marinus</name>
    <dbReference type="NCBI Taxonomy" id="374514"/>
    <lineage>
        <taxon>Bacteria</taxon>
        <taxon>Bacillati</taxon>
        <taxon>Actinomycetota</taxon>
        <taxon>Actinomycetes</taxon>
        <taxon>Propionibacteriales</taxon>
        <taxon>Nocardioidaceae</taxon>
        <taxon>Nocardioides</taxon>
    </lineage>
</organism>
<proteinExistence type="predicted"/>
<evidence type="ECO:0000313" key="3">
    <source>
        <dbReference type="EMBL" id="NYI08994.1"/>
    </source>
</evidence>
<feature type="region of interest" description="Disordered" evidence="1">
    <location>
        <begin position="860"/>
        <end position="890"/>
    </location>
</feature>
<dbReference type="InterPro" id="IPR018310">
    <property type="entry name" value="Put_endonuclease_Z1-dom"/>
</dbReference>
<keyword evidence="4" id="KW-1185">Reference proteome</keyword>
<accession>A0A7Z0C3D9</accession>